<evidence type="ECO:0000256" key="1">
    <source>
        <dbReference type="SAM" id="Phobius"/>
    </source>
</evidence>
<dbReference type="GO" id="GO:0004143">
    <property type="term" value="F:ATP-dependent diacylglycerol kinase activity"/>
    <property type="evidence" value="ECO:0007669"/>
    <property type="project" value="InterPro"/>
</dbReference>
<name>A0A382N5S9_9ZZZZ</name>
<dbReference type="PANTHER" id="PTHR31303:SF1">
    <property type="entry name" value="CTP-DEPENDENT DIACYLGLYCEROL KINASE 1"/>
    <property type="match status" value="1"/>
</dbReference>
<protein>
    <recommendedName>
        <fullName evidence="3">Phosphatidate cytidylyltransferase</fullName>
    </recommendedName>
</protein>
<feature type="transmembrane region" description="Helical" evidence="1">
    <location>
        <begin position="40"/>
        <end position="57"/>
    </location>
</feature>
<feature type="transmembrane region" description="Helical" evidence="1">
    <location>
        <begin position="159"/>
        <end position="178"/>
    </location>
</feature>
<reference evidence="2" key="1">
    <citation type="submission" date="2018-05" db="EMBL/GenBank/DDBJ databases">
        <authorList>
            <person name="Lanie J.A."/>
            <person name="Ng W.-L."/>
            <person name="Kazmierczak K.M."/>
            <person name="Andrzejewski T.M."/>
            <person name="Davidsen T.M."/>
            <person name="Wayne K.J."/>
            <person name="Tettelin H."/>
            <person name="Glass J.I."/>
            <person name="Rusch D."/>
            <person name="Podicherti R."/>
            <person name="Tsui H.-C.T."/>
            <person name="Winkler M.E."/>
        </authorList>
    </citation>
    <scope>NUCLEOTIDE SEQUENCE</scope>
</reference>
<keyword evidence="1" id="KW-0472">Membrane</keyword>
<evidence type="ECO:0000313" key="2">
    <source>
        <dbReference type="EMBL" id="SVC55675.1"/>
    </source>
</evidence>
<proteinExistence type="predicted"/>
<dbReference type="PANTHER" id="PTHR31303">
    <property type="entry name" value="CTP-DEPENDENT DIACYLGLYCEROL KINASE 1"/>
    <property type="match status" value="1"/>
</dbReference>
<dbReference type="InterPro" id="IPR037997">
    <property type="entry name" value="Dgk1-like"/>
</dbReference>
<keyword evidence="1" id="KW-1133">Transmembrane helix</keyword>
<keyword evidence="1" id="KW-0812">Transmembrane</keyword>
<organism evidence="2">
    <name type="scientific">marine metagenome</name>
    <dbReference type="NCBI Taxonomy" id="408172"/>
    <lineage>
        <taxon>unclassified sequences</taxon>
        <taxon>metagenomes</taxon>
        <taxon>ecological metagenomes</taxon>
    </lineage>
</organism>
<dbReference type="AlphaFoldDB" id="A0A382N5S9"/>
<dbReference type="EMBL" id="UINC01097724">
    <property type="protein sequence ID" value="SVC55675.1"/>
    <property type="molecule type" value="Genomic_DNA"/>
</dbReference>
<feature type="transmembrane region" description="Helical" evidence="1">
    <location>
        <begin position="134"/>
        <end position="153"/>
    </location>
</feature>
<sequence length="195" mass="21780">MTDLIKDRFSLVSDDSRKIVHVVSCITVCTLPFTLENIGIYWICILFIIITSFTKYIGMFRSMHSVKRITFGVEAYPVGVLIAAYCFLPLEKTAFIYGILIGGFSDTMAEIVGRKYRFGELNIFGQKKSIGGSTSFFITTIIITYSICLFLGIDMKFTSILIIALFLTVAELVQTFGLDNVTIPALAGMAFTYFI</sequence>
<evidence type="ECO:0008006" key="3">
    <source>
        <dbReference type="Google" id="ProtNLM"/>
    </source>
</evidence>
<accession>A0A382N5S9</accession>
<gene>
    <name evidence="2" type="ORF">METZ01_LOCUS308529</name>
</gene>